<evidence type="ECO:0000256" key="3">
    <source>
        <dbReference type="ARBA" id="ARBA00022676"/>
    </source>
</evidence>
<evidence type="ECO:0008006" key="10">
    <source>
        <dbReference type="Google" id="ProtNLM"/>
    </source>
</evidence>
<dbReference type="Proteomes" id="UP000769528">
    <property type="component" value="Unassembled WGS sequence"/>
</dbReference>
<evidence type="ECO:0000256" key="6">
    <source>
        <dbReference type="PIRSR" id="PIRSR018153-1"/>
    </source>
</evidence>
<dbReference type="InterPro" id="IPR002685">
    <property type="entry name" value="Glyco_trans_15"/>
</dbReference>
<dbReference type="PANTHER" id="PTHR31121">
    <property type="entry name" value="ALPHA-1,2 MANNOSYLTRANSFERASE KTR1"/>
    <property type="match status" value="1"/>
</dbReference>
<dbReference type="PIRSF" id="PIRSF018153">
    <property type="entry name" value="Glyco_trans_15"/>
    <property type="match status" value="1"/>
</dbReference>
<dbReference type="InterPro" id="IPR029044">
    <property type="entry name" value="Nucleotide-diphossugar_trans"/>
</dbReference>
<accession>A0A9P8PAA0</accession>
<dbReference type="Gene3D" id="3.90.550.10">
    <property type="entry name" value="Spore Coat Polysaccharide Biosynthesis Protein SpsA, Chain A"/>
    <property type="match status" value="1"/>
</dbReference>
<evidence type="ECO:0000256" key="4">
    <source>
        <dbReference type="ARBA" id="ARBA00022679"/>
    </source>
</evidence>
<dbReference type="AlphaFoldDB" id="A0A9P8PAA0"/>
<keyword evidence="7" id="KW-0812">Transmembrane</keyword>
<keyword evidence="3" id="KW-0328">Glycosyltransferase</keyword>
<dbReference type="GO" id="GO:0000032">
    <property type="term" value="P:cell wall mannoprotein biosynthetic process"/>
    <property type="evidence" value="ECO:0007669"/>
    <property type="project" value="TreeGrafter"/>
</dbReference>
<evidence type="ECO:0000256" key="1">
    <source>
        <dbReference type="ARBA" id="ARBA00004606"/>
    </source>
</evidence>
<dbReference type="SUPFAM" id="SSF53448">
    <property type="entry name" value="Nucleotide-diphospho-sugar transferases"/>
    <property type="match status" value="1"/>
</dbReference>
<evidence type="ECO:0000313" key="8">
    <source>
        <dbReference type="EMBL" id="KAH3667794.1"/>
    </source>
</evidence>
<feature type="transmembrane region" description="Helical" evidence="7">
    <location>
        <begin position="32"/>
        <end position="53"/>
    </location>
</feature>
<dbReference type="GO" id="GO:0005794">
    <property type="term" value="C:Golgi apparatus"/>
    <property type="evidence" value="ECO:0007669"/>
    <property type="project" value="TreeGrafter"/>
</dbReference>
<dbReference type="PANTHER" id="PTHR31121:SF2">
    <property type="entry name" value="MANNOSYLTRANSFERASE KTR5-RELATED"/>
    <property type="match status" value="1"/>
</dbReference>
<keyword evidence="5" id="KW-0735">Signal-anchor</keyword>
<reference evidence="8" key="2">
    <citation type="submission" date="2021-01" db="EMBL/GenBank/DDBJ databases">
        <authorList>
            <person name="Schikora-Tamarit M.A."/>
        </authorList>
    </citation>
    <scope>NUCLEOTIDE SEQUENCE</scope>
    <source>
        <strain evidence="8">CBS6341</strain>
    </source>
</reference>
<keyword evidence="7" id="KW-1133">Transmembrane helix</keyword>
<reference evidence="8" key="1">
    <citation type="journal article" date="2021" name="Open Biol.">
        <title>Shared evolutionary footprints suggest mitochondrial oxidative damage underlies multiple complex I losses in fungi.</title>
        <authorList>
            <person name="Schikora-Tamarit M.A."/>
            <person name="Marcet-Houben M."/>
            <person name="Nosek J."/>
            <person name="Gabaldon T."/>
        </authorList>
    </citation>
    <scope>NUCLEOTIDE SEQUENCE</scope>
    <source>
        <strain evidence="8">CBS6341</strain>
    </source>
</reference>
<name>A0A9P8PAA0_9ASCO</name>
<dbReference type="Pfam" id="PF01793">
    <property type="entry name" value="Glyco_transf_15"/>
    <property type="match status" value="2"/>
</dbReference>
<sequence>MVAFRPRYRNNGIIYNLQRLLQKRIHISRYSIPFYIILILNIPIIAFIIFLIVKAIIDHHNNDFYLTRSREKYQSKVDQPFYEGCVEPQINAPRANATLVVLARNNEIEDVLKSMKSLERHFNQWYQYPWTFLNDEVFDEEFKRRVIQFTSAPVHFGTISSDIWDFPEDLDPITRKENIQLQGDRGIMYGAMESYHKMCRFYSGGFYKHDLVRKYEWYWRVEPNIEFFCDIPYDPFIEMGKQGKKYGFTVIIKELFETVPNLFRYTKAFLKENNIKPRSAWNLFVDSYKRDLIIKDESFYSKYFKFVSDESSIKSRFGEIFRVEHLISKFSNKDYKLNQHDEKAIEDIVLNSIDRARLPTLQGESMDGESYNLLHFWSNFEIARVDLWDNNLYESYFKFLEDNGGFFKERWGDAPIHSIAVAFLLNIEEIHYFRDIGYKHSTIGHCPANSPHQLPFPEKTKTYKIKDSVFDNHYDKFDKPHSYGSGCRCRCPDKHKEIEDHKDDFYGNWFDMINDVQYFKLDFDEYGKELKKAFDHNKEALNL</sequence>
<evidence type="ECO:0000256" key="7">
    <source>
        <dbReference type="SAM" id="Phobius"/>
    </source>
</evidence>
<dbReference type="EMBL" id="JAEUBF010001377">
    <property type="protein sequence ID" value="KAH3667794.1"/>
    <property type="molecule type" value="Genomic_DNA"/>
</dbReference>
<gene>
    <name evidence="8" type="ORF">WICMUC_005194</name>
</gene>
<comment type="caution">
    <text evidence="8">The sequence shown here is derived from an EMBL/GenBank/DDBJ whole genome shotgun (WGS) entry which is preliminary data.</text>
</comment>
<protein>
    <recommendedName>
        <fullName evidence="10">Mannosyltransferase</fullName>
    </recommendedName>
</protein>
<organism evidence="8 9">
    <name type="scientific">Wickerhamomyces mucosus</name>
    <dbReference type="NCBI Taxonomy" id="1378264"/>
    <lineage>
        <taxon>Eukaryota</taxon>
        <taxon>Fungi</taxon>
        <taxon>Dikarya</taxon>
        <taxon>Ascomycota</taxon>
        <taxon>Saccharomycotina</taxon>
        <taxon>Saccharomycetes</taxon>
        <taxon>Phaffomycetales</taxon>
        <taxon>Wickerhamomycetaceae</taxon>
        <taxon>Wickerhamomyces</taxon>
    </lineage>
</organism>
<dbReference type="GO" id="GO:0006487">
    <property type="term" value="P:protein N-linked glycosylation"/>
    <property type="evidence" value="ECO:0007669"/>
    <property type="project" value="TreeGrafter"/>
</dbReference>
<evidence type="ECO:0000256" key="2">
    <source>
        <dbReference type="ARBA" id="ARBA00007677"/>
    </source>
</evidence>
<evidence type="ECO:0000256" key="5">
    <source>
        <dbReference type="ARBA" id="ARBA00022968"/>
    </source>
</evidence>
<proteinExistence type="inferred from homology"/>
<evidence type="ECO:0000313" key="9">
    <source>
        <dbReference type="Proteomes" id="UP000769528"/>
    </source>
</evidence>
<dbReference type="GO" id="GO:0000026">
    <property type="term" value="F:alpha-1,2-mannosyltransferase activity"/>
    <property type="evidence" value="ECO:0007669"/>
    <property type="project" value="TreeGrafter"/>
</dbReference>
<keyword evidence="9" id="KW-1185">Reference proteome</keyword>
<feature type="active site" description="Nucleophile" evidence="6">
    <location>
        <position position="381"/>
    </location>
</feature>
<comment type="similarity">
    <text evidence="2">Belongs to the glycosyltransferase 15 family.</text>
</comment>
<comment type="subcellular location">
    <subcellularLocation>
        <location evidence="1">Membrane</location>
        <topology evidence="1">Single-pass type II membrane protein</topology>
    </subcellularLocation>
</comment>
<dbReference type="OrthoDB" id="439943at2759"/>
<keyword evidence="4" id="KW-0808">Transferase</keyword>
<keyword evidence="7" id="KW-0472">Membrane</keyword>
<dbReference type="GO" id="GO:0016020">
    <property type="term" value="C:membrane"/>
    <property type="evidence" value="ECO:0007669"/>
    <property type="project" value="UniProtKB-SubCell"/>
</dbReference>